<accession>A0A0E9RHV8</accession>
<dbReference type="AlphaFoldDB" id="A0A0E9RHV8"/>
<dbReference type="EMBL" id="GBXM01080659">
    <property type="protein sequence ID" value="JAH27918.1"/>
    <property type="molecule type" value="Transcribed_RNA"/>
</dbReference>
<evidence type="ECO:0000313" key="1">
    <source>
        <dbReference type="EMBL" id="JAH27918.1"/>
    </source>
</evidence>
<reference evidence="1" key="2">
    <citation type="journal article" date="2015" name="Fish Shellfish Immunol.">
        <title>Early steps in the European eel (Anguilla anguilla)-Vibrio vulnificus interaction in the gills: Role of the RtxA13 toxin.</title>
        <authorList>
            <person name="Callol A."/>
            <person name="Pajuelo D."/>
            <person name="Ebbesson L."/>
            <person name="Teles M."/>
            <person name="MacKenzie S."/>
            <person name="Amaro C."/>
        </authorList>
    </citation>
    <scope>NUCLEOTIDE SEQUENCE</scope>
</reference>
<sequence length="35" mass="4131">MLVLTLMQATTIKFTSNNTNKNNEENKHKLYIIYT</sequence>
<organism evidence="1">
    <name type="scientific">Anguilla anguilla</name>
    <name type="common">European freshwater eel</name>
    <name type="synonym">Muraena anguilla</name>
    <dbReference type="NCBI Taxonomy" id="7936"/>
    <lineage>
        <taxon>Eukaryota</taxon>
        <taxon>Metazoa</taxon>
        <taxon>Chordata</taxon>
        <taxon>Craniata</taxon>
        <taxon>Vertebrata</taxon>
        <taxon>Euteleostomi</taxon>
        <taxon>Actinopterygii</taxon>
        <taxon>Neopterygii</taxon>
        <taxon>Teleostei</taxon>
        <taxon>Anguilliformes</taxon>
        <taxon>Anguillidae</taxon>
        <taxon>Anguilla</taxon>
    </lineage>
</organism>
<reference evidence="1" key="1">
    <citation type="submission" date="2014-11" db="EMBL/GenBank/DDBJ databases">
        <authorList>
            <person name="Amaro Gonzalez C."/>
        </authorList>
    </citation>
    <scope>NUCLEOTIDE SEQUENCE</scope>
</reference>
<name>A0A0E9RHV8_ANGAN</name>
<proteinExistence type="predicted"/>
<protein>
    <submittedName>
        <fullName evidence="1">Uncharacterized protein</fullName>
    </submittedName>
</protein>